<dbReference type="PANTHER" id="PTHR42705:SF2">
    <property type="entry name" value="BIFUNCTIONAL NON-HOMOLOGOUS END JOINING PROTEIN LIGD"/>
    <property type="match status" value="1"/>
</dbReference>
<keyword evidence="18" id="KW-0511">Multifunctional enzyme</keyword>
<dbReference type="CDD" id="cd04862">
    <property type="entry name" value="PaeLigD_Pol_like"/>
    <property type="match status" value="1"/>
</dbReference>
<dbReference type="NCBIfam" id="TIGR02778">
    <property type="entry name" value="ligD_pol"/>
    <property type="match status" value="1"/>
</dbReference>
<dbReference type="InterPro" id="IPR033651">
    <property type="entry name" value="PaeLigD_Pol-like"/>
</dbReference>
<dbReference type="Gene3D" id="2.40.50.140">
    <property type="entry name" value="Nucleic acid-binding proteins"/>
    <property type="match status" value="1"/>
</dbReference>
<dbReference type="SUPFAM" id="SSF50249">
    <property type="entry name" value="Nucleic acid-binding proteins"/>
    <property type="match status" value="1"/>
</dbReference>
<keyword evidence="13" id="KW-0239">DNA-directed DNA polymerase</keyword>
<keyword evidence="12" id="KW-0067">ATP-binding</keyword>
<dbReference type="InterPro" id="IPR012310">
    <property type="entry name" value="DNA_ligase_ATP-dep_cent"/>
</dbReference>
<keyword evidence="7" id="KW-0479">Metal-binding</keyword>
<feature type="region of interest" description="Disordered" evidence="21">
    <location>
        <begin position="509"/>
        <end position="556"/>
    </location>
</feature>
<dbReference type="AlphaFoldDB" id="A0A841HIY1"/>
<evidence type="ECO:0000256" key="18">
    <source>
        <dbReference type="ARBA" id="ARBA00023268"/>
    </source>
</evidence>
<dbReference type="PANTHER" id="PTHR42705">
    <property type="entry name" value="BIFUNCTIONAL NON-HOMOLOGOUS END JOINING PROTEIN LIGD"/>
    <property type="match status" value="1"/>
</dbReference>
<dbReference type="InterPro" id="IPR014144">
    <property type="entry name" value="LigD_PE_domain"/>
</dbReference>
<dbReference type="NCBIfam" id="NF004628">
    <property type="entry name" value="PRK05972.1"/>
    <property type="match status" value="1"/>
</dbReference>
<dbReference type="GO" id="GO:0006310">
    <property type="term" value="P:DNA recombination"/>
    <property type="evidence" value="ECO:0007669"/>
    <property type="project" value="UniProtKB-KW"/>
</dbReference>
<dbReference type="SUPFAM" id="SSF56091">
    <property type="entry name" value="DNA ligase/mRNA capping enzyme, catalytic domain"/>
    <property type="match status" value="1"/>
</dbReference>
<keyword evidence="14" id="KW-0238">DNA-binding</keyword>
<dbReference type="Pfam" id="PF13298">
    <property type="entry name" value="LigD_N"/>
    <property type="match status" value="1"/>
</dbReference>
<evidence type="ECO:0000256" key="3">
    <source>
        <dbReference type="ARBA" id="ARBA00022598"/>
    </source>
</evidence>
<dbReference type="GO" id="GO:0046872">
    <property type="term" value="F:metal ion binding"/>
    <property type="evidence" value="ECO:0007669"/>
    <property type="project" value="UniProtKB-KW"/>
</dbReference>
<evidence type="ECO:0000256" key="1">
    <source>
        <dbReference type="ARBA" id="ARBA00001936"/>
    </source>
</evidence>
<proteinExistence type="predicted"/>
<gene>
    <name evidence="23" type="ORF">HNQ60_001551</name>
</gene>
<evidence type="ECO:0000256" key="2">
    <source>
        <dbReference type="ARBA" id="ARBA00012727"/>
    </source>
</evidence>
<evidence type="ECO:0000256" key="4">
    <source>
        <dbReference type="ARBA" id="ARBA00022679"/>
    </source>
</evidence>
<accession>A0A841HIY1</accession>
<evidence type="ECO:0000256" key="9">
    <source>
        <dbReference type="ARBA" id="ARBA00022763"/>
    </source>
</evidence>
<dbReference type="Gene3D" id="3.90.920.10">
    <property type="entry name" value="DNA primase, PRIM domain"/>
    <property type="match status" value="1"/>
</dbReference>
<evidence type="ECO:0000256" key="5">
    <source>
        <dbReference type="ARBA" id="ARBA00022695"/>
    </source>
</evidence>
<comment type="catalytic activity">
    <reaction evidence="20">
        <text>ATP + (deoxyribonucleotide)n-3'-hydroxyl + 5'-phospho-(deoxyribonucleotide)m = (deoxyribonucleotide)n+m + AMP + diphosphate.</text>
        <dbReference type="EC" id="6.5.1.1"/>
    </reaction>
</comment>
<keyword evidence="10" id="KW-0378">Hydrolase</keyword>
<dbReference type="GO" id="GO:0006281">
    <property type="term" value="P:DNA repair"/>
    <property type="evidence" value="ECO:0007669"/>
    <property type="project" value="UniProtKB-KW"/>
</dbReference>
<dbReference type="GO" id="GO:0003677">
    <property type="term" value="F:DNA binding"/>
    <property type="evidence" value="ECO:0007669"/>
    <property type="project" value="UniProtKB-KW"/>
</dbReference>
<dbReference type="InterPro" id="IPR012309">
    <property type="entry name" value="DNA_ligase_ATP-dep_C"/>
</dbReference>
<dbReference type="EC" id="6.5.1.1" evidence="2"/>
<reference evidence="23 24" key="1">
    <citation type="submission" date="2020-08" db="EMBL/GenBank/DDBJ databases">
        <title>Genomic Encyclopedia of Type Strains, Phase IV (KMG-IV): sequencing the most valuable type-strain genomes for metagenomic binning, comparative biology and taxonomic classification.</title>
        <authorList>
            <person name="Goeker M."/>
        </authorList>
    </citation>
    <scope>NUCLEOTIDE SEQUENCE [LARGE SCALE GENOMIC DNA]</scope>
    <source>
        <strain evidence="23 24">DSM 26723</strain>
    </source>
</reference>
<dbReference type="InterPro" id="IPR052171">
    <property type="entry name" value="NHEJ_LigD"/>
</dbReference>
<keyword evidence="17" id="KW-0464">Manganese</keyword>
<dbReference type="Proteomes" id="UP000588068">
    <property type="component" value="Unassembled WGS sequence"/>
</dbReference>
<evidence type="ECO:0000256" key="14">
    <source>
        <dbReference type="ARBA" id="ARBA00023125"/>
    </source>
</evidence>
<dbReference type="GO" id="GO:0004527">
    <property type="term" value="F:exonuclease activity"/>
    <property type="evidence" value="ECO:0007669"/>
    <property type="project" value="UniProtKB-KW"/>
</dbReference>
<dbReference type="PROSITE" id="PS50160">
    <property type="entry name" value="DNA_LIGASE_A3"/>
    <property type="match status" value="1"/>
</dbReference>
<evidence type="ECO:0000256" key="10">
    <source>
        <dbReference type="ARBA" id="ARBA00022801"/>
    </source>
</evidence>
<keyword evidence="15" id="KW-0233">DNA recombination</keyword>
<dbReference type="EMBL" id="JACHHZ010000002">
    <property type="protein sequence ID" value="MBB6092673.1"/>
    <property type="molecule type" value="Genomic_DNA"/>
</dbReference>
<keyword evidence="16" id="KW-0234">DNA repair</keyword>
<dbReference type="InterPro" id="IPR014143">
    <property type="entry name" value="NHEJ_ligase_prk"/>
</dbReference>
<sequence>MIQKHAARRLHYDLRLELGGVFKSWAVTRGPSVDPRDKRLAVEVEDHPLDYGDFEGRIPAGQYGGGIVQMWDRGYWTPQGDLDAQAQLKKGDLKFSLEGERLHGSWVLVRMRNDRTGGKRTNWLLIKHRDQFAREGAAAEKLLAEDRSVASGRRMAQIEAGKGAAPKAFMTGKGRAKADAVWRSSRDDTAPEPAKRKAARKSASRSTARMPRFIEPQLCKLVERPPNDASWAHEVKFDGYRLQLRIQDGEAELRTRKGLDWTHKFPRIAAAAASLPDSIIDGEVAALDDSGSPDFAALQAALSDGDTADLIFFAFDLLFAEGGNLQWQPLRDRKARLKTLLADQKKGSLLRYVDHFQTAGDAVLQSACRMNLEGIISKRLDAPYRSGRSGDWTKSKCRAGHEVVIGGWTHEAGHLRSLLVGVHRGRHLVHVGRVGTGFGGNKLRQLMPRLKALKSKVSPFGGDNAPRDAHDIQWVKPDLVAEIEFAGWTGSGNVRQAAFKGLRADKPAAEVEAEKPAPAESTAVAKPARTRRGGGKRSASARSTAAGPPTVMGVSISSPDKPLWPDAGDGSPATKLDLAQYFEAVGESMLPHIEGRPCSILRAPDGIGDQIFFQRHAMPGTSNLLTLTKIEGDSKPYLQIDRVEALIAVAQTAGIELHPWNCRRGSPEVPGRLVFDLDPGPDVEFSAVVMAARELHDRLEALGLVAFCKTTGGKGLHVVTPLDSDGKKAVTWAQAKAFAQAVCGQMAADSPDRYLINMSKKLRGGKIFLDYLRNDRMATAVAPFSPRARAGAAVSMPIAWTQVKSGLDPMRYTIRSAPALIRKSTAWDGYDEGARPLMPAIKEIMGSAKTRTREAKHTGARV</sequence>
<evidence type="ECO:0000256" key="13">
    <source>
        <dbReference type="ARBA" id="ARBA00022932"/>
    </source>
</evidence>
<evidence type="ECO:0000313" key="23">
    <source>
        <dbReference type="EMBL" id="MBB6092673.1"/>
    </source>
</evidence>
<dbReference type="InterPro" id="IPR014145">
    <property type="entry name" value="LigD_pol_dom"/>
</dbReference>
<dbReference type="Gene3D" id="3.30.1490.70">
    <property type="match status" value="1"/>
</dbReference>
<dbReference type="NCBIfam" id="TIGR02776">
    <property type="entry name" value="NHEJ_ligase_prk"/>
    <property type="match status" value="1"/>
</dbReference>
<dbReference type="Pfam" id="PF21686">
    <property type="entry name" value="LigD_Prim-Pol"/>
    <property type="match status" value="1"/>
</dbReference>
<name>A0A841HIY1_9GAMM</name>
<evidence type="ECO:0000313" key="24">
    <source>
        <dbReference type="Proteomes" id="UP000588068"/>
    </source>
</evidence>
<evidence type="ECO:0000256" key="8">
    <source>
        <dbReference type="ARBA" id="ARBA00022741"/>
    </source>
</evidence>
<comment type="cofactor">
    <cofactor evidence="1">
        <name>Mn(2+)</name>
        <dbReference type="ChEBI" id="CHEBI:29035"/>
    </cofactor>
</comment>
<dbReference type="GO" id="GO:0003887">
    <property type="term" value="F:DNA-directed DNA polymerase activity"/>
    <property type="evidence" value="ECO:0007669"/>
    <property type="project" value="UniProtKB-KW"/>
</dbReference>
<dbReference type="Pfam" id="PF01068">
    <property type="entry name" value="DNA_ligase_A_M"/>
    <property type="match status" value="1"/>
</dbReference>
<dbReference type="NCBIfam" id="TIGR02779">
    <property type="entry name" value="NHEJ_ligase_lig"/>
    <property type="match status" value="1"/>
</dbReference>
<dbReference type="GO" id="GO:0003910">
    <property type="term" value="F:DNA ligase (ATP) activity"/>
    <property type="evidence" value="ECO:0007669"/>
    <property type="project" value="UniProtKB-EC"/>
</dbReference>
<evidence type="ECO:0000256" key="7">
    <source>
        <dbReference type="ARBA" id="ARBA00022723"/>
    </source>
</evidence>
<feature type="compositionally biased region" description="Low complexity" evidence="21">
    <location>
        <begin position="537"/>
        <end position="547"/>
    </location>
</feature>
<feature type="domain" description="ATP-dependent DNA ligase family profile" evidence="22">
    <location>
        <begin position="303"/>
        <end position="440"/>
    </location>
</feature>
<keyword evidence="3 23" id="KW-0436">Ligase</keyword>
<dbReference type="CDD" id="cd07971">
    <property type="entry name" value="OBF_DNA_ligase_LigD"/>
    <property type="match status" value="1"/>
</dbReference>
<keyword evidence="6" id="KW-0540">Nuclease</keyword>
<feature type="compositionally biased region" description="Basic and acidic residues" evidence="21">
    <location>
        <begin position="178"/>
        <end position="195"/>
    </location>
</feature>
<evidence type="ECO:0000256" key="12">
    <source>
        <dbReference type="ARBA" id="ARBA00022840"/>
    </source>
</evidence>
<evidence type="ECO:0000256" key="11">
    <source>
        <dbReference type="ARBA" id="ARBA00022839"/>
    </source>
</evidence>
<dbReference type="Pfam" id="PF04679">
    <property type="entry name" value="DNA_ligase_A_C"/>
    <property type="match status" value="1"/>
</dbReference>
<evidence type="ECO:0000256" key="17">
    <source>
        <dbReference type="ARBA" id="ARBA00023211"/>
    </source>
</evidence>
<protein>
    <recommendedName>
        <fullName evidence="2">DNA ligase (ATP)</fullName>
        <ecNumber evidence="2">6.5.1.1</ecNumber>
    </recommendedName>
    <alternativeName>
        <fullName evidence="19">NHEJ DNA polymerase</fullName>
    </alternativeName>
</protein>
<dbReference type="InterPro" id="IPR014146">
    <property type="entry name" value="LigD_ligase_dom"/>
</dbReference>
<keyword evidence="8" id="KW-0547">Nucleotide-binding</keyword>
<keyword evidence="24" id="KW-1185">Reference proteome</keyword>
<comment type="caution">
    <text evidence="23">The sequence shown here is derived from an EMBL/GenBank/DDBJ whole genome shotgun (WGS) entry which is preliminary data.</text>
</comment>
<evidence type="ECO:0000256" key="15">
    <source>
        <dbReference type="ARBA" id="ARBA00023172"/>
    </source>
</evidence>
<feature type="region of interest" description="Disordered" evidence="21">
    <location>
        <begin position="178"/>
        <end position="208"/>
    </location>
</feature>
<evidence type="ECO:0000256" key="20">
    <source>
        <dbReference type="ARBA" id="ARBA00034003"/>
    </source>
</evidence>
<evidence type="ECO:0000256" key="19">
    <source>
        <dbReference type="ARBA" id="ARBA00029943"/>
    </source>
</evidence>
<keyword evidence="9" id="KW-0227">DNA damage</keyword>
<keyword evidence="11" id="KW-0269">Exonuclease</keyword>
<evidence type="ECO:0000256" key="21">
    <source>
        <dbReference type="SAM" id="MobiDB-lite"/>
    </source>
</evidence>
<dbReference type="GO" id="GO:0005524">
    <property type="term" value="F:ATP binding"/>
    <property type="evidence" value="ECO:0007669"/>
    <property type="project" value="UniProtKB-KW"/>
</dbReference>
<dbReference type="Gene3D" id="3.30.470.30">
    <property type="entry name" value="DNA ligase/mRNA capping enzyme"/>
    <property type="match status" value="1"/>
</dbReference>
<keyword evidence="4" id="KW-0808">Transferase</keyword>
<dbReference type="NCBIfam" id="TIGR02777">
    <property type="entry name" value="LigD_PE_dom"/>
    <property type="match status" value="1"/>
</dbReference>
<evidence type="ECO:0000256" key="16">
    <source>
        <dbReference type="ARBA" id="ARBA00023204"/>
    </source>
</evidence>
<dbReference type="CDD" id="cd07906">
    <property type="entry name" value="Adenylation_DNA_ligase_LigD_LigC"/>
    <property type="match status" value="1"/>
</dbReference>
<organism evidence="23 24">
    <name type="scientific">Povalibacter uvarum</name>
    <dbReference type="NCBI Taxonomy" id="732238"/>
    <lineage>
        <taxon>Bacteria</taxon>
        <taxon>Pseudomonadati</taxon>
        <taxon>Pseudomonadota</taxon>
        <taxon>Gammaproteobacteria</taxon>
        <taxon>Steroidobacterales</taxon>
        <taxon>Steroidobacteraceae</taxon>
        <taxon>Povalibacter</taxon>
    </lineage>
</organism>
<dbReference type="InterPro" id="IPR012340">
    <property type="entry name" value="NA-bd_OB-fold"/>
</dbReference>
<evidence type="ECO:0000259" key="22">
    <source>
        <dbReference type="PROSITE" id="PS50160"/>
    </source>
</evidence>
<keyword evidence="5" id="KW-0548">Nucleotidyltransferase</keyword>
<evidence type="ECO:0000256" key="6">
    <source>
        <dbReference type="ARBA" id="ARBA00022722"/>
    </source>
</evidence>